<evidence type="ECO:0000256" key="4">
    <source>
        <dbReference type="ARBA" id="ARBA00023002"/>
    </source>
</evidence>
<evidence type="ECO:0000256" key="3">
    <source>
        <dbReference type="ARBA" id="ARBA00022964"/>
    </source>
</evidence>
<dbReference type="InterPro" id="IPR045054">
    <property type="entry name" value="P4HA-like"/>
</dbReference>
<dbReference type="SMART" id="SM00702">
    <property type="entry name" value="P4Hc"/>
    <property type="match status" value="1"/>
</dbReference>
<proteinExistence type="predicted"/>
<keyword evidence="4" id="KW-0560">Oxidoreductase</keyword>
<evidence type="ECO:0000256" key="6">
    <source>
        <dbReference type="SAM" id="MobiDB-lite"/>
    </source>
</evidence>
<organism evidence="8 9">
    <name type="scientific">Seminavis robusta</name>
    <dbReference type="NCBI Taxonomy" id="568900"/>
    <lineage>
        <taxon>Eukaryota</taxon>
        <taxon>Sar</taxon>
        <taxon>Stramenopiles</taxon>
        <taxon>Ochrophyta</taxon>
        <taxon>Bacillariophyta</taxon>
        <taxon>Bacillariophyceae</taxon>
        <taxon>Bacillariophycidae</taxon>
        <taxon>Naviculales</taxon>
        <taxon>Naviculaceae</taxon>
        <taxon>Seminavis</taxon>
    </lineage>
</organism>
<evidence type="ECO:0000313" key="9">
    <source>
        <dbReference type="Proteomes" id="UP001153069"/>
    </source>
</evidence>
<dbReference type="InterPro" id="IPR044862">
    <property type="entry name" value="Pro_4_hyd_alph_FE2OG_OXY"/>
</dbReference>
<dbReference type="GO" id="GO:0031418">
    <property type="term" value="F:L-ascorbic acid binding"/>
    <property type="evidence" value="ECO:0007669"/>
    <property type="project" value="InterPro"/>
</dbReference>
<evidence type="ECO:0000256" key="1">
    <source>
        <dbReference type="ARBA" id="ARBA00001961"/>
    </source>
</evidence>
<dbReference type="PANTHER" id="PTHR10869">
    <property type="entry name" value="PROLYL 4-HYDROXYLASE ALPHA SUBUNIT"/>
    <property type="match status" value="1"/>
</dbReference>
<gene>
    <name evidence="8" type="ORF">SEMRO_652_G181710.1</name>
</gene>
<evidence type="ECO:0000256" key="5">
    <source>
        <dbReference type="ARBA" id="ARBA00023004"/>
    </source>
</evidence>
<dbReference type="InterPro" id="IPR006620">
    <property type="entry name" value="Pro_4_hyd_alph"/>
</dbReference>
<protein>
    <submittedName>
        <fullName evidence="8">P4Hc</fullName>
    </submittedName>
</protein>
<name>A0A9N8E9C3_9STRA</name>
<evidence type="ECO:0000256" key="2">
    <source>
        <dbReference type="ARBA" id="ARBA00022723"/>
    </source>
</evidence>
<dbReference type="Pfam" id="PF13640">
    <property type="entry name" value="2OG-FeII_Oxy_3"/>
    <property type="match status" value="1"/>
</dbReference>
<dbReference type="OrthoDB" id="69177at2759"/>
<sequence length="284" mass="32314">MSKKPSSLLTAAIESATPQFVKDFIRNRQFENTMNKSDNTTDEVEDLTETISWLDGNNHRFGALVHNVLTPQECQTLMDRSEQVGYEQALVNVGGGRQVAIGEVRNNDRCIIDDPDYAEMLYQRLLLKLQDHPNVLGPMLNWKHLDKQYAVGLNERLRILRYDPGTYFAPHSDGYYVRRNEAGPSRRGETSRVTLLLYLNEGYQGGNTRMLRTFNPSSKGRDIVPRAGSVLLFEHECLHEGVTLEKGRKYVVRTDLMYSEKGPGNEYSKGLYQDKQPAQGAPDR</sequence>
<keyword evidence="2" id="KW-0479">Metal-binding</keyword>
<evidence type="ECO:0000313" key="8">
    <source>
        <dbReference type="EMBL" id="CAB9514415.1"/>
    </source>
</evidence>
<keyword evidence="9" id="KW-1185">Reference proteome</keyword>
<dbReference type="Proteomes" id="UP001153069">
    <property type="component" value="Unassembled WGS sequence"/>
</dbReference>
<accession>A0A9N8E9C3</accession>
<keyword evidence="5" id="KW-0408">Iron</keyword>
<dbReference type="GO" id="GO:0005506">
    <property type="term" value="F:iron ion binding"/>
    <property type="evidence" value="ECO:0007669"/>
    <property type="project" value="InterPro"/>
</dbReference>
<reference evidence="8" key="1">
    <citation type="submission" date="2020-06" db="EMBL/GenBank/DDBJ databases">
        <authorList>
            <consortium name="Plant Systems Biology data submission"/>
        </authorList>
    </citation>
    <scope>NUCLEOTIDE SEQUENCE</scope>
    <source>
        <strain evidence="8">D6</strain>
    </source>
</reference>
<dbReference type="GO" id="GO:0004656">
    <property type="term" value="F:procollagen-proline 4-dioxygenase activity"/>
    <property type="evidence" value="ECO:0007669"/>
    <property type="project" value="TreeGrafter"/>
</dbReference>
<feature type="region of interest" description="Disordered" evidence="6">
    <location>
        <begin position="261"/>
        <end position="284"/>
    </location>
</feature>
<keyword evidence="3" id="KW-0223">Dioxygenase</keyword>
<dbReference type="EMBL" id="CAICTM010000651">
    <property type="protein sequence ID" value="CAB9514415.1"/>
    <property type="molecule type" value="Genomic_DNA"/>
</dbReference>
<feature type="domain" description="Fe2OG dioxygenase" evidence="7">
    <location>
        <begin position="153"/>
        <end position="258"/>
    </location>
</feature>
<dbReference type="AlphaFoldDB" id="A0A9N8E9C3"/>
<dbReference type="GO" id="GO:0005783">
    <property type="term" value="C:endoplasmic reticulum"/>
    <property type="evidence" value="ECO:0007669"/>
    <property type="project" value="TreeGrafter"/>
</dbReference>
<dbReference type="PROSITE" id="PS51471">
    <property type="entry name" value="FE2OG_OXY"/>
    <property type="match status" value="1"/>
</dbReference>
<evidence type="ECO:0000259" key="7">
    <source>
        <dbReference type="PROSITE" id="PS51471"/>
    </source>
</evidence>
<comment type="cofactor">
    <cofactor evidence="1">
        <name>L-ascorbate</name>
        <dbReference type="ChEBI" id="CHEBI:38290"/>
    </cofactor>
</comment>
<dbReference type="Gene3D" id="2.60.120.620">
    <property type="entry name" value="q2cbj1_9rhob like domain"/>
    <property type="match status" value="1"/>
</dbReference>
<dbReference type="InterPro" id="IPR005123">
    <property type="entry name" value="Oxoglu/Fe-dep_dioxygenase_dom"/>
</dbReference>
<comment type="caution">
    <text evidence="8">The sequence shown here is derived from an EMBL/GenBank/DDBJ whole genome shotgun (WGS) entry which is preliminary data.</text>
</comment>
<dbReference type="PANTHER" id="PTHR10869:SF241">
    <property type="entry name" value="FE2OG DIOXYGENASE DOMAIN-CONTAINING PROTEIN"/>
    <property type="match status" value="1"/>
</dbReference>